<dbReference type="Proteomes" id="UP000193920">
    <property type="component" value="Unassembled WGS sequence"/>
</dbReference>
<dbReference type="InterPro" id="IPR015500">
    <property type="entry name" value="Peptidase_S8_subtilisin-rel"/>
</dbReference>
<dbReference type="EMBL" id="MCOG01000162">
    <property type="protein sequence ID" value="ORY32953.1"/>
    <property type="molecule type" value="Genomic_DNA"/>
</dbReference>
<dbReference type="InterPro" id="IPR050131">
    <property type="entry name" value="Peptidase_S8_subtilisin-like"/>
</dbReference>
<dbReference type="SUPFAM" id="SSF52743">
    <property type="entry name" value="Subtilisin-like"/>
    <property type="match status" value="1"/>
</dbReference>
<gene>
    <name evidence="9" type="ORF">LY90DRAFT_705153</name>
</gene>
<keyword evidence="4 7" id="KW-0378">Hydrolase</keyword>
<dbReference type="STRING" id="1754190.A0A1Y2BDR9"/>
<comment type="caution">
    <text evidence="6">Lacks conserved residue(s) required for the propagation of feature annotation.</text>
</comment>
<feature type="domain" description="Chitin-binding type-1" evidence="8">
    <location>
        <begin position="827"/>
        <end position="870"/>
    </location>
</feature>
<dbReference type="PROSITE" id="PS51892">
    <property type="entry name" value="SUBTILASE"/>
    <property type="match status" value="1"/>
</dbReference>
<dbReference type="CDD" id="cd00035">
    <property type="entry name" value="ChtBD1"/>
    <property type="match status" value="1"/>
</dbReference>
<dbReference type="InterPro" id="IPR001002">
    <property type="entry name" value="Chitin-bd_1"/>
</dbReference>
<feature type="active site" description="Charge relay system" evidence="7">
    <location>
        <position position="479"/>
    </location>
</feature>
<keyword evidence="5 7" id="KW-0720">Serine protease</keyword>
<evidence type="ECO:0000256" key="3">
    <source>
        <dbReference type="ARBA" id="ARBA00022670"/>
    </source>
</evidence>
<evidence type="ECO:0000259" key="8">
    <source>
        <dbReference type="PROSITE" id="PS50941"/>
    </source>
</evidence>
<keyword evidence="2 6" id="KW-0147">Chitin-binding</keyword>
<feature type="disulfide bond" evidence="6">
    <location>
        <begin position="953"/>
        <end position="967"/>
    </location>
</feature>
<dbReference type="Pfam" id="PF00082">
    <property type="entry name" value="Peptidase_S8"/>
    <property type="match status" value="1"/>
</dbReference>
<dbReference type="GO" id="GO:0006508">
    <property type="term" value="P:proteolysis"/>
    <property type="evidence" value="ECO:0007669"/>
    <property type="project" value="UniProtKB-KW"/>
</dbReference>
<dbReference type="InterPro" id="IPR023828">
    <property type="entry name" value="Peptidase_S8_Ser-AS"/>
</dbReference>
<evidence type="ECO:0000256" key="6">
    <source>
        <dbReference type="PROSITE-ProRule" id="PRU00261"/>
    </source>
</evidence>
<dbReference type="PROSITE" id="PS00138">
    <property type="entry name" value="SUBTILASE_SER"/>
    <property type="match status" value="1"/>
</dbReference>
<protein>
    <submittedName>
        <fullName evidence="9">Subtilisin-like protein</fullName>
    </submittedName>
</protein>
<evidence type="ECO:0000256" key="4">
    <source>
        <dbReference type="ARBA" id="ARBA00022801"/>
    </source>
</evidence>
<name>A0A1Y2BDR9_9FUNG</name>
<proteinExistence type="inferred from homology"/>
<dbReference type="Gene3D" id="3.40.50.200">
    <property type="entry name" value="Peptidase S8/S53 domain"/>
    <property type="match status" value="1"/>
</dbReference>
<dbReference type="SUPFAM" id="SSF57016">
    <property type="entry name" value="Plant lectins/antimicrobial peptides"/>
    <property type="match status" value="2"/>
</dbReference>
<keyword evidence="6" id="KW-1015">Disulfide bond</keyword>
<dbReference type="PANTHER" id="PTHR43806:SF11">
    <property type="entry name" value="CEREVISIN-RELATED"/>
    <property type="match status" value="1"/>
</dbReference>
<dbReference type="GO" id="GO:0004252">
    <property type="term" value="F:serine-type endopeptidase activity"/>
    <property type="evidence" value="ECO:0007669"/>
    <property type="project" value="UniProtKB-UniRule"/>
</dbReference>
<accession>A0A1Y2BDR9</accession>
<sequence>MKNLSLVLIIVEFFNYIAFTLAGNNYYIISIRRNKKDKEYDEASKNVQNAIDELVNDRMNDIYDIISENEETFKLDNGKQDKKLEELESTKLMKRNGNIKKIRFVNPNRPQVSKVNENFKRSSDLIEENEEEIIEIESQLVKHVCPVLNYYTIVAYLSDEIVNEIKKLPNVINCHKTQKLRLLNTSDNQRYYDINAIKKQTHWSDVKVQEIEAVDSKFNHLSMISQGRYYQDNKSFYDTNYYYPATAGKGIDIYLIDKGLWSDHVDFDTYNGKRKITCDAIIYNGQYHSVKDKKKCSVRYDENGDIDTTYYPDHGVMVSSLAAGAIYGAAKSANIHMIASELETSDYLAALDYIKTNAKAYKTIVSISSGGFQNDRVVELEDKVKELTNNGIIVVAAAGNDGENICDKRDDGRKYVVAGYDNIISVGATMDYDGDIENGYSAASYTNFGKCVDIHAPGIFRHAYSEESNDDYMIGFGTSGSAPIVAGVIATIMSENSNVKYTNESMKKKLDSLALKNVIKNLGSSDTPNRFINNGKTSISQTFRCDDASGKYKCSSGCCSRNGVCVDIIEDNEYGLDKCLIENGCQSKFGKCSSYDASKSTTTSKERKLIITKSCEIENLKVSTYCRFPFRDETYLPALTEKQITVNCDRYRALNCKEYFKNASNFLDSCTYAKKLYNYEISIDDEEILKKDEIERNLMCARENIDGKLQMCSFFNSLYNDLFESDSELDEALLNNCKSKECYEAYYEYNEYQLEEARKYRIKVLYRDYKHRKDIMTSDECIALLPKSSTTTTTVDKIIKTTTLPKTKTTTTTTNSKKKYIPTSTVSGRCGPNYGACANPNYCCSQYNYCGKTESYCGKGCQSEFGICSASSSSPVVSTTTTKAKTTTTPKAKTTTTKKAKTTKNKKTTKKIITIKKKTAVVKSTTTTKKVPKSTVTDRCGPKYGACANAGYCCSKYDYCGKSSAHCGVGCQPAYGICK</sequence>
<keyword evidence="10" id="KW-1185">Reference proteome</keyword>
<reference evidence="9 10" key="1">
    <citation type="submission" date="2016-08" db="EMBL/GenBank/DDBJ databases">
        <title>A Parts List for Fungal Cellulosomes Revealed by Comparative Genomics.</title>
        <authorList>
            <consortium name="DOE Joint Genome Institute"/>
            <person name="Haitjema C.H."/>
            <person name="Gilmore S.P."/>
            <person name="Henske J.K."/>
            <person name="Solomon K.V."/>
            <person name="De Groot R."/>
            <person name="Kuo A."/>
            <person name="Mondo S.J."/>
            <person name="Salamov A.A."/>
            <person name="Labutti K."/>
            <person name="Zhao Z."/>
            <person name="Chiniquy J."/>
            <person name="Barry K."/>
            <person name="Brewer H.M."/>
            <person name="Purvine S.O."/>
            <person name="Wright A.T."/>
            <person name="Boxma B."/>
            <person name="Van Alen T."/>
            <person name="Hackstein J.H."/>
            <person name="Baker S.E."/>
            <person name="Grigoriev I.V."/>
            <person name="O'Malley M.A."/>
        </authorList>
    </citation>
    <scope>NUCLEOTIDE SEQUENCE [LARGE SCALE GENOMIC DNA]</scope>
    <source>
        <strain evidence="9 10">G1</strain>
    </source>
</reference>
<dbReference type="OrthoDB" id="206201at2759"/>
<dbReference type="InterPro" id="IPR036852">
    <property type="entry name" value="Peptidase_S8/S53_dom_sf"/>
</dbReference>
<organism evidence="9 10">
    <name type="scientific">Neocallimastix californiae</name>
    <dbReference type="NCBI Taxonomy" id="1754190"/>
    <lineage>
        <taxon>Eukaryota</taxon>
        <taxon>Fungi</taxon>
        <taxon>Fungi incertae sedis</taxon>
        <taxon>Chytridiomycota</taxon>
        <taxon>Chytridiomycota incertae sedis</taxon>
        <taxon>Neocallimastigomycetes</taxon>
        <taxon>Neocallimastigales</taxon>
        <taxon>Neocallimastigaceae</taxon>
        <taxon>Neocallimastix</taxon>
    </lineage>
</organism>
<dbReference type="Pfam" id="PF00187">
    <property type="entry name" value="Chitin_bind_1"/>
    <property type="match status" value="1"/>
</dbReference>
<feature type="disulfide bond" evidence="6">
    <location>
        <begin position="843"/>
        <end position="857"/>
    </location>
</feature>
<dbReference type="InterPro" id="IPR036861">
    <property type="entry name" value="Endochitinase-like_sf"/>
</dbReference>
<evidence type="ECO:0000313" key="10">
    <source>
        <dbReference type="Proteomes" id="UP000193920"/>
    </source>
</evidence>
<dbReference type="PANTHER" id="PTHR43806">
    <property type="entry name" value="PEPTIDASE S8"/>
    <property type="match status" value="1"/>
</dbReference>
<dbReference type="SMART" id="SM00270">
    <property type="entry name" value="ChtBD1"/>
    <property type="match status" value="2"/>
</dbReference>
<feature type="domain" description="Chitin-binding type-1" evidence="8">
    <location>
        <begin position="937"/>
        <end position="979"/>
    </location>
</feature>
<evidence type="ECO:0000256" key="1">
    <source>
        <dbReference type="ARBA" id="ARBA00011073"/>
    </source>
</evidence>
<evidence type="ECO:0000313" key="9">
    <source>
        <dbReference type="EMBL" id="ORY32953.1"/>
    </source>
</evidence>
<comment type="similarity">
    <text evidence="1 7">Belongs to the peptidase S8 family.</text>
</comment>
<comment type="caution">
    <text evidence="9">The sequence shown here is derived from an EMBL/GenBank/DDBJ whole genome shotgun (WGS) entry which is preliminary data.</text>
</comment>
<evidence type="ECO:0000256" key="5">
    <source>
        <dbReference type="ARBA" id="ARBA00022825"/>
    </source>
</evidence>
<feature type="active site" description="Charge relay system" evidence="7">
    <location>
        <position position="314"/>
    </location>
</feature>
<dbReference type="GO" id="GO:0005615">
    <property type="term" value="C:extracellular space"/>
    <property type="evidence" value="ECO:0007669"/>
    <property type="project" value="TreeGrafter"/>
</dbReference>
<dbReference type="AlphaFoldDB" id="A0A1Y2BDR9"/>
<dbReference type="InterPro" id="IPR000209">
    <property type="entry name" value="Peptidase_S8/S53_dom"/>
</dbReference>
<dbReference type="PRINTS" id="PR00723">
    <property type="entry name" value="SUBTILISIN"/>
</dbReference>
<feature type="active site" description="Charge relay system" evidence="7">
    <location>
        <position position="257"/>
    </location>
</feature>
<evidence type="ECO:0000256" key="7">
    <source>
        <dbReference type="PROSITE-ProRule" id="PRU01240"/>
    </source>
</evidence>
<dbReference type="CDD" id="cd11618">
    <property type="entry name" value="ChtBD1_1"/>
    <property type="match status" value="1"/>
</dbReference>
<evidence type="ECO:0000256" key="2">
    <source>
        <dbReference type="ARBA" id="ARBA00022669"/>
    </source>
</evidence>
<dbReference type="GO" id="GO:0008061">
    <property type="term" value="F:chitin binding"/>
    <property type="evidence" value="ECO:0007669"/>
    <property type="project" value="UniProtKB-UniRule"/>
</dbReference>
<dbReference type="PROSITE" id="PS50941">
    <property type="entry name" value="CHIT_BIND_I_2"/>
    <property type="match status" value="2"/>
</dbReference>
<dbReference type="Gene3D" id="3.30.60.10">
    <property type="entry name" value="Endochitinase-like"/>
    <property type="match status" value="2"/>
</dbReference>
<keyword evidence="3 7" id="KW-0645">Protease</keyword>